<feature type="compositionally biased region" description="Low complexity" evidence="1">
    <location>
        <begin position="23"/>
        <end position="44"/>
    </location>
</feature>
<evidence type="ECO:0000256" key="1">
    <source>
        <dbReference type="SAM" id="MobiDB-lite"/>
    </source>
</evidence>
<feature type="compositionally biased region" description="Basic residues" evidence="1">
    <location>
        <begin position="1"/>
        <end position="15"/>
    </location>
</feature>
<accession>A0A2J8ADW8</accession>
<dbReference type="OrthoDB" id="540596at2759"/>
<comment type="caution">
    <text evidence="2">The sequence shown here is derived from an EMBL/GenBank/DDBJ whole genome shotgun (WGS) entry which is preliminary data.</text>
</comment>
<organism evidence="2 3">
    <name type="scientific">Tetrabaena socialis</name>
    <dbReference type="NCBI Taxonomy" id="47790"/>
    <lineage>
        <taxon>Eukaryota</taxon>
        <taxon>Viridiplantae</taxon>
        <taxon>Chlorophyta</taxon>
        <taxon>core chlorophytes</taxon>
        <taxon>Chlorophyceae</taxon>
        <taxon>CS clade</taxon>
        <taxon>Chlamydomonadales</taxon>
        <taxon>Tetrabaenaceae</taxon>
        <taxon>Tetrabaena</taxon>
    </lineage>
</organism>
<reference evidence="2 3" key="1">
    <citation type="journal article" date="2017" name="Mol. Biol. Evol.">
        <title>The 4-celled Tetrabaena socialis nuclear genome reveals the essential components for genetic control of cell number at the origin of multicellularity in the volvocine lineage.</title>
        <authorList>
            <person name="Featherston J."/>
            <person name="Arakaki Y."/>
            <person name="Hanschen E.R."/>
            <person name="Ferris P.J."/>
            <person name="Michod R.E."/>
            <person name="Olson B.J.S.C."/>
            <person name="Nozaki H."/>
            <person name="Durand P.M."/>
        </authorList>
    </citation>
    <scope>NUCLEOTIDE SEQUENCE [LARGE SCALE GENOMIC DNA]</scope>
    <source>
        <strain evidence="2 3">NIES-571</strain>
    </source>
</reference>
<gene>
    <name evidence="2" type="ORF">TSOC_002536</name>
</gene>
<evidence type="ECO:0000313" key="2">
    <source>
        <dbReference type="EMBL" id="PNH10696.1"/>
    </source>
</evidence>
<dbReference type="EMBL" id="PGGS01000049">
    <property type="protein sequence ID" value="PNH10696.1"/>
    <property type="molecule type" value="Genomic_DNA"/>
</dbReference>
<keyword evidence="3" id="KW-1185">Reference proteome</keyword>
<feature type="region of interest" description="Disordered" evidence="1">
    <location>
        <begin position="1"/>
        <end position="86"/>
    </location>
</feature>
<sequence length="210" mass="21523">MQQQRKRQKHQKHQKQLGAALMGSDSGHGALAAAGAASPDPDSSTVPLADDVGSQPRSTECNDRAAAPPPAAVAPAPPAGAPAATGADALEAVATAPSPAPRAGSRGRVVWGGVRGGRPVGAAAAYLHDDLILGYPRLASVLVAGGGPIAAEELGYAHSRGVPWTYVPCKARRPCANFPYGPVHRWMLKEMAGEEVRLLVQSQGRLSPAD</sequence>
<evidence type="ECO:0000313" key="3">
    <source>
        <dbReference type="Proteomes" id="UP000236333"/>
    </source>
</evidence>
<dbReference type="Proteomes" id="UP000236333">
    <property type="component" value="Unassembled WGS sequence"/>
</dbReference>
<feature type="compositionally biased region" description="Pro residues" evidence="1">
    <location>
        <begin position="67"/>
        <end position="80"/>
    </location>
</feature>
<proteinExistence type="predicted"/>
<protein>
    <submittedName>
        <fullName evidence="2">Uncharacterized protein</fullName>
    </submittedName>
</protein>
<dbReference type="AlphaFoldDB" id="A0A2J8ADW8"/>
<name>A0A2J8ADW8_9CHLO</name>